<evidence type="ECO:0000313" key="7">
    <source>
        <dbReference type="Proteomes" id="UP000660729"/>
    </source>
</evidence>
<comment type="similarity">
    <text evidence="1">Belongs to the universal ribosomal protein uL23 family.</text>
</comment>
<dbReference type="OrthoDB" id="275582at2759"/>
<evidence type="ECO:0000313" key="6">
    <source>
        <dbReference type="EMBL" id="KAF7187499.1"/>
    </source>
</evidence>
<dbReference type="InterPro" id="IPR013025">
    <property type="entry name" value="Ribosomal_uL23-like"/>
</dbReference>
<dbReference type="EMBL" id="JABCIY010000227">
    <property type="protein sequence ID" value="KAF7187499.1"/>
    <property type="molecule type" value="Genomic_DNA"/>
</dbReference>
<feature type="compositionally biased region" description="Basic and acidic residues" evidence="5">
    <location>
        <begin position="117"/>
        <end position="133"/>
    </location>
</feature>
<dbReference type="PANTHER" id="PTHR12059">
    <property type="entry name" value="RIBOSOMAL PROTEIN L23-RELATED"/>
    <property type="match status" value="1"/>
</dbReference>
<dbReference type="GO" id="GO:0032543">
    <property type="term" value="P:mitochondrial translation"/>
    <property type="evidence" value="ECO:0007669"/>
    <property type="project" value="TreeGrafter"/>
</dbReference>
<feature type="region of interest" description="Disordered" evidence="5">
    <location>
        <begin position="117"/>
        <end position="138"/>
    </location>
</feature>
<keyword evidence="3" id="KW-0687">Ribonucleoprotein</keyword>
<evidence type="ECO:0000256" key="4">
    <source>
        <dbReference type="ARBA" id="ARBA00039977"/>
    </source>
</evidence>
<evidence type="ECO:0000256" key="3">
    <source>
        <dbReference type="ARBA" id="ARBA00023274"/>
    </source>
</evidence>
<dbReference type="GO" id="GO:0003735">
    <property type="term" value="F:structural constituent of ribosome"/>
    <property type="evidence" value="ECO:0007669"/>
    <property type="project" value="InterPro"/>
</dbReference>
<dbReference type="Gene3D" id="3.30.70.330">
    <property type="match status" value="1"/>
</dbReference>
<name>A0A8H6VGS5_9PEZI</name>
<keyword evidence="2 6" id="KW-0689">Ribosomal protein</keyword>
<protein>
    <recommendedName>
        <fullName evidence="4">Large ribosomal subunit protein uL23m</fullName>
    </recommendedName>
</protein>
<dbReference type="InterPro" id="IPR012678">
    <property type="entry name" value="Ribosomal_uL23/eL15/eS24_sf"/>
</dbReference>
<dbReference type="AlphaFoldDB" id="A0A8H6VGS5"/>
<comment type="caution">
    <text evidence="6">The sequence shown here is derived from an EMBL/GenBank/DDBJ whole genome shotgun (WGS) entry which is preliminary data.</text>
</comment>
<dbReference type="GO" id="GO:0005762">
    <property type="term" value="C:mitochondrial large ribosomal subunit"/>
    <property type="evidence" value="ECO:0007669"/>
    <property type="project" value="TreeGrafter"/>
</dbReference>
<accession>A0A8H6VGS5</accession>
<dbReference type="InterPro" id="IPR012677">
    <property type="entry name" value="Nucleotide-bd_a/b_plait_sf"/>
</dbReference>
<dbReference type="SUPFAM" id="SSF54189">
    <property type="entry name" value="Ribosomal proteins S24e, L23 and L15e"/>
    <property type="match status" value="1"/>
</dbReference>
<organism evidence="6 7">
    <name type="scientific">Pseudocercospora fuligena</name>
    <dbReference type="NCBI Taxonomy" id="685502"/>
    <lineage>
        <taxon>Eukaryota</taxon>
        <taxon>Fungi</taxon>
        <taxon>Dikarya</taxon>
        <taxon>Ascomycota</taxon>
        <taxon>Pezizomycotina</taxon>
        <taxon>Dothideomycetes</taxon>
        <taxon>Dothideomycetidae</taxon>
        <taxon>Mycosphaerellales</taxon>
        <taxon>Mycosphaerellaceae</taxon>
        <taxon>Pseudocercospora</taxon>
    </lineage>
</organism>
<feature type="region of interest" description="Disordered" evidence="5">
    <location>
        <begin position="189"/>
        <end position="242"/>
    </location>
</feature>
<evidence type="ECO:0000256" key="1">
    <source>
        <dbReference type="ARBA" id="ARBA00006700"/>
    </source>
</evidence>
<dbReference type="PANTHER" id="PTHR12059:SF5">
    <property type="entry name" value="LARGE RIBOSOMAL SUBUNIT PROTEIN UL23M"/>
    <property type="match status" value="1"/>
</dbReference>
<evidence type="ECO:0000256" key="2">
    <source>
        <dbReference type="ARBA" id="ARBA00022980"/>
    </source>
</evidence>
<feature type="compositionally biased region" description="Basic and acidic residues" evidence="5">
    <location>
        <begin position="205"/>
        <end position="227"/>
    </location>
</feature>
<keyword evidence="7" id="KW-1185">Reference proteome</keyword>
<reference evidence="6" key="1">
    <citation type="submission" date="2020-04" db="EMBL/GenBank/DDBJ databases">
        <title>Draft genome resource of the tomato pathogen Pseudocercospora fuligena.</title>
        <authorList>
            <person name="Zaccaron A."/>
        </authorList>
    </citation>
    <scope>NUCLEOTIDE SEQUENCE</scope>
    <source>
        <strain evidence="6">PF001</strain>
    </source>
</reference>
<feature type="compositionally biased region" description="Polar residues" evidence="5">
    <location>
        <begin position="190"/>
        <end position="204"/>
    </location>
</feature>
<gene>
    <name evidence="6" type="ORF">HII31_11123</name>
</gene>
<sequence length="265" mass="31047">MAMATASAASFRVGQKELFIPNVSIAFIRGNSPHEARFQVPLWFSKLDLRDYLWHAYQVEILRVRSYVKQQRVQSGKPNDIRPAIRRWHRPKAKKFMTVSLVRPFVWPERPEDHKEWNRKEVQAGDKETRKWQESMGSMSDAMVNEERRERMKEQAKALLEGKAKWKAPEERSRFNTSFLRGHTHPSVRAFSTSTHRPASSPNKTEIDANHTLHFADEQDAREDRYARIPQELPPGEVDDLEDCQRDKRAWVLKIMDAIQNTSPM</sequence>
<dbReference type="Proteomes" id="UP000660729">
    <property type="component" value="Unassembled WGS sequence"/>
</dbReference>
<evidence type="ECO:0000256" key="5">
    <source>
        <dbReference type="SAM" id="MobiDB-lite"/>
    </source>
</evidence>
<proteinExistence type="inferred from homology"/>